<sequence length="248" mass="27981">MSPSPAERAEDLRRQIAQANRAYHELDAPEIPDVDYDRLVRELEALEREHPELDVPTARPSSDEEVADFVRRIDERLGRRSLQFSAEPKMDGLAISLRYEEGHFVLGATRGDGSTGEDVTANLREIGDIPKRLHGKNWPDVLEVRGEVYMARADFEAYNERARQQGGKVLANPRNAAAGSLRQLDPKISAQRRAELLRLRHRRGAGRRTARHPFGHAGPAWRLGFPVSALCKVVEGTDGLLGYYPRYR</sequence>
<dbReference type="PANTHER" id="PTHR23389">
    <property type="entry name" value="CHROMOSOME TRANSMISSION FIDELITY FACTOR 18"/>
    <property type="match status" value="1"/>
</dbReference>
<name>A0AA36H5V4_CYLNA</name>
<evidence type="ECO:0000313" key="4">
    <source>
        <dbReference type="EMBL" id="CAJ0604629.1"/>
    </source>
</evidence>
<gene>
    <name evidence="4" type="ORF">CYNAS_LOCUS16612</name>
</gene>
<dbReference type="EMBL" id="CATQJL010000307">
    <property type="protein sequence ID" value="CAJ0604629.1"/>
    <property type="molecule type" value="Genomic_DNA"/>
</dbReference>
<feature type="domain" description="NAD-dependent DNA ligase N-terminal" evidence="3">
    <location>
        <begin position="4"/>
        <end position="248"/>
    </location>
</feature>
<dbReference type="GO" id="GO:0005829">
    <property type="term" value="C:cytosol"/>
    <property type="evidence" value="ECO:0007669"/>
    <property type="project" value="TreeGrafter"/>
</dbReference>
<dbReference type="InterPro" id="IPR018239">
    <property type="entry name" value="DNA_ligase_AS"/>
</dbReference>
<evidence type="ECO:0000313" key="5">
    <source>
        <dbReference type="Proteomes" id="UP001176961"/>
    </source>
</evidence>
<reference evidence="4" key="1">
    <citation type="submission" date="2023-07" db="EMBL/GenBank/DDBJ databases">
        <authorList>
            <consortium name="CYATHOMIX"/>
        </authorList>
    </citation>
    <scope>NUCLEOTIDE SEQUENCE</scope>
    <source>
        <strain evidence="4">N/A</strain>
    </source>
</reference>
<organism evidence="4 5">
    <name type="scientific">Cylicocyclus nassatus</name>
    <name type="common">Nematode worm</name>
    <dbReference type="NCBI Taxonomy" id="53992"/>
    <lineage>
        <taxon>Eukaryota</taxon>
        <taxon>Metazoa</taxon>
        <taxon>Ecdysozoa</taxon>
        <taxon>Nematoda</taxon>
        <taxon>Chromadorea</taxon>
        <taxon>Rhabditida</taxon>
        <taxon>Rhabditina</taxon>
        <taxon>Rhabditomorpha</taxon>
        <taxon>Strongyloidea</taxon>
        <taxon>Strongylidae</taxon>
        <taxon>Cylicocyclus</taxon>
    </lineage>
</organism>
<dbReference type="Gene3D" id="3.30.470.30">
    <property type="entry name" value="DNA ligase/mRNA capping enzyme"/>
    <property type="match status" value="1"/>
</dbReference>
<dbReference type="AlphaFoldDB" id="A0AA36H5V4"/>
<dbReference type="GO" id="GO:0003911">
    <property type="term" value="F:DNA ligase (NAD+) activity"/>
    <property type="evidence" value="ECO:0007669"/>
    <property type="project" value="InterPro"/>
</dbReference>
<dbReference type="Gene3D" id="1.10.287.610">
    <property type="entry name" value="Helix hairpin bin"/>
    <property type="match status" value="1"/>
</dbReference>
<dbReference type="SUPFAM" id="SSF56091">
    <property type="entry name" value="DNA ligase/mRNA capping enzyme, catalytic domain"/>
    <property type="match status" value="1"/>
</dbReference>
<keyword evidence="5" id="KW-1185">Reference proteome</keyword>
<protein>
    <recommendedName>
        <fullName evidence="3">NAD-dependent DNA ligase N-terminal domain-containing protein</fullName>
    </recommendedName>
</protein>
<dbReference type="GO" id="GO:0006281">
    <property type="term" value="P:DNA repair"/>
    <property type="evidence" value="ECO:0007669"/>
    <property type="project" value="UniProtKB-KW"/>
</dbReference>
<dbReference type="InterPro" id="IPR013840">
    <property type="entry name" value="DNAligase_N"/>
</dbReference>
<proteinExistence type="predicted"/>
<dbReference type="Gene3D" id="3.30.1490.70">
    <property type="match status" value="1"/>
</dbReference>
<dbReference type="Proteomes" id="UP001176961">
    <property type="component" value="Unassembled WGS sequence"/>
</dbReference>
<comment type="caution">
    <text evidence="4">The sequence shown here is derived from an EMBL/GenBank/DDBJ whole genome shotgun (WGS) entry which is preliminary data.</text>
</comment>
<keyword evidence="2" id="KW-0234">DNA repair</keyword>
<accession>A0AA36H5V4</accession>
<evidence type="ECO:0000256" key="1">
    <source>
        <dbReference type="ARBA" id="ARBA00022763"/>
    </source>
</evidence>
<dbReference type="PANTHER" id="PTHR23389:SF9">
    <property type="entry name" value="DNA LIGASE"/>
    <property type="match status" value="1"/>
</dbReference>
<dbReference type="Pfam" id="PF01653">
    <property type="entry name" value="DNA_ligase_aden"/>
    <property type="match status" value="1"/>
</dbReference>
<keyword evidence="1" id="KW-0227">DNA damage</keyword>
<dbReference type="InterPro" id="IPR013839">
    <property type="entry name" value="DNAligase_adenylation"/>
</dbReference>
<evidence type="ECO:0000256" key="2">
    <source>
        <dbReference type="ARBA" id="ARBA00023204"/>
    </source>
</evidence>
<dbReference type="GO" id="GO:0046872">
    <property type="term" value="F:metal ion binding"/>
    <property type="evidence" value="ECO:0007669"/>
    <property type="project" value="UniProtKB-KW"/>
</dbReference>
<dbReference type="PROSITE" id="PS01055">
    <property type="entry name" value="DNA_LIGASE_N1"/>
    <property type="match status" value="1"/>
</dbReference>
<evidence type="ECO:0000259" key="3">
    <source>
        <dbReference type="SMART" id="SM00532"/>
    </source>
</evidence>
<dbReference type="SMART" id="SM00532">
    <property type="entry name" value="LIGANc"/>
    <property type="match status" value="1"/>
</dbReference>